<proteinExistence type="predicted"/>
<dbReference type="Proteomes" id="UP000509421">
    <property type="component" value="Chromosome"/>
</dbReference>
<evidence type="ECO:0000313" key="2">
    <source>
        <dbReference type="Proteomes" id="UP000509421"/>
    </source>
</evidence>
<dbReference type="PIRSF" id="PIRSF015278">
    <property type="entry name" value="UCP015278"/>
    <property type="match status" value="1"/>
</dbReference>
<accession>A0A7H8UDQ3</accession>
<sequence length="169" mass="19974">MSIYPIPFEFIEGKVKLSWCDIKWAYEHNLIKAYVPVKEAEKKVLTRNYSDAELNLSFLSPEQKEDIMSCLNVICSKVEGEDESIIKRKWLFITLGWLWDNRSSFSEPLGEVENVYSDFGYPVEMESFIKYMPPSDGYDPSIHTYEENIERLMCNWEFYLKKESAIFKC</sequence>
<dbReference type="InterPro" id="IPR016630">
    <property type="entry name" value="UCP015278"/>
</dbReference>
<organism evidence="1 2">
    <name type="scientific">Enterobacter cloacae</name>
    <dbReference type="NCBI Taxonomy" id="550"/>
    <lineage>
        <taxon>Bacteria</taxon>
        <taxon>Pseudomonadati</taxon>
        <taxon>Pseudomonadota</taxon>
        <taxon>Gammaproteobacteria</taxon>
        <taxon>Enterobacterales</taxon>
        <taxon>Enterobacteriaceae</taxon>
        <taxon>Enterobacter</taxon>
        <taxon>Enterobacter cloacae complex</taxon>
    </lineage>
</organism>
<name>A0A7H8UDQ3_ENTCL</name>
<dbReference type="Pfam" id="PF10004">
    <property type="entry name" value="DUF2247"/>
    <property type="match status" value="1"/>
</dbReference>
<gene>
    <name evidence="1" type="ORF">HWQ14_08235</name>
</gene>
<dbReference type="RefSeq" id="WP_176609435.1">
    <property type="nucleotide sequence ID" value="NZ_CP056117.1"/>
</dbReference>
<dbReference type="EMBL" id="CP056117">
    <property type="protein sequence ID" value="QKZ97679.1"/>
    <property type="molecule type" value="Genomic_DNA"/>
</dbReference>
<reference evidence="1 2" key="1">
    <citation type="submission" date="2020-06" db="EMBL/GenBank/DDBJ databases">
        <title>Long-read sequencing of DSM26481-BlokeschLab.</title>
        <authorList>
            <person name="Blokesch M."/>
        </authorList>
    </citation>
    <scope>NUCLEOTIDE SEQUENCE [LARGE SCALE GENOMIC DNA]</scope>
    <source>
        <strain evidence="1 2">DSM 26481</strain>
    </source>
</reference>
<protein>
    <submittedName>
        <fullName evidence="1">DUF2247 family protein</fullName>
    </submittedName>
</protein>
<evidence type="ECO:0000313" key="1">
    <source>
        <dbReference type="EMBL" id="QKZ97679.1"/>
    </source>
</evidence>
<dbReference type="AlphaFoldDB" id="A0A7H8UDQ3"/>